<dbReference type="PROSITE" id="PS51857">
    <property type="entry name" value="CSD_2"/>
    <property type="match status" value="1"/>
</dbReference>
<dbReference type="InterPro" id="IPR012156">
    <property type="entry name" value="Cold_shock_CspA"/>
</dbReference>
<evidence type="ECO:0000256" key="1">
    <source>
        <dbReference type="ARBA" id="ARBA00004496"/>
    </source>
</evidence>
<dbReference type="InterPro" id="IPR050181">
    <property type="entry name" value="Cold_shock_domain"/>
</dbReference>
<dbReference type="Gene3D" id="6.20.370.130">
    <property type="match status" value="1"/>
</dbReference>
<dbReference type="Pfam" id="PF00313">
    <property type="entry name" value="CSD"/>
    <property type="match status" value="1"/>
</dbReference>
<comment type="subcellular location">
    <subcellularLocation>
        <location evidence="1 3">Cytoplasm</location>
    </subcellularLocation>
</comment>
<sequence length="66" mass="7079">MAEGTVKWFNDSKGFGFIEQDNGPDVFAHFSAITGEGFKSLSEGARVSFDVVDGQKGPQAANIVRL</sequence>
<evidence type="ECO:0000313" key="6">
    <source>
        <dbReference type="Proteomes" id="UP000199409"/>
    </source>
</evidence>
<dbReference type="InterPro" id="IPR011129">
    <property type="entry name" value="CSD"/>
</dbReference>
<dbReference type="PROSITE" id="PS00352">
    <property type="entry name" value="CSD_1"/>
    <property type="match status" value="1"/>
</dbReference>
<dbReference type="EMBL" id="FNQN01000003">
    <property type="protein sequence ID" value="SEA07083.1"/>
    <property type="molecule type" value="Genomic_DNA"/>
</dbReference>
<dbReference type="InterPro" id="IPR019844">
    <property type="entry name" value="CSD_CS"/>
</dbReference>
<dbReference type="RefSeq" id="WP_092345574.1">
    <property type="nucleotide sequence ID" value="NZ_FNQN01000003.1"/>
</dbReference>
<dbReference type="Gene3D" id="2.40.50.140">
    <property type="entry name" value="Nucleic acid-binding proteins"/>
    <property type="match status" value="1"/>
</dbReference>
<proteinExistence type="predicted"/>
<dbReference type="OrthoDB" id="9800919at2"/>
<protein>
    <submittedName>
        <fullName evidence="5">Cold-shock DNA-binding protein family</fullName>
    </submittedName>
</protein>
<dbReference type="InterPro" id="IPR012340">
    <property type="entry name" value="NA-bd_OB-fold"/>
</dbReference>
<name>A0A1H3Y677_9BACT</name>
<dbReference type="SUPFAM" id="SSF50249">
    <property type="entry name" value="Nucleic acid-binding proteins"/>
    <property type="match status" value="1"/>
</dbReference>
<accession>A0A1H3Y677</accession>
<evidence type="ECO:0000256" key="3">
    <source>
        <dbReference type="RuleBase" id="RU000408"/>
    </source>
</evidence>
<dbReference type="AlphaFoldDB" id="A0A1H3Y677"/>
<dbReference type="FunFam" id="2.40.50.140:FF:000006">
    <property type="entry name" value="Cold shock protein CspC"/>
    <property type="match status" value="1"/>
</dbReference>
<evidence type="ECO:0000256" key="2">
    <source>
        <dbReference type="ARBA" id="ARBA00022490"/>
    </source>
</evidence>
<dbReference type="STRING" id="37625.SAMN05660420_01109"/>
<dbReference type="InterPro" id="IPR002059">
    <property type="entry name" value="CSP_DNA-bd"/>
</dbReference>
<keyword evidence="2" id="KW-0963">Cytoplasm</keyword>
<dbReference type="GO" id="GO:0005829">
    <property type="term" value="C:cytosol"/>
    <property type="evidence" value="ECO:0007669"/>
    <property type="project" value="UniProtKB-ARBA"/>
</dbReference>
<evidence type="ECO:0000259" key="4">
    <source>
        <dbReference type="PROSITE" id="PS51857"/>
    </source>
</evidence>
<evidence type="ECO:0000313" key="5">
    <source>
        <dbReference type="EMBL" id="SEA07083.1"/>
    </source>
</evidence>
<keyword evidence="5" id="KW-0238">DNA-binding</keyword>
<dbReference type="GO" id="GO:0003677">
    <property type="term" value="F:DNA binding"/>
    <property type="evidence" value="ECO:0007669"/>
    <property type="project" value="UniProtKB-KW"/>
</dbReference>
<gene>
    <name evidence="5" type="ORF">SAMN05660420_01109</name>
</gene>
<dbReference type="PIRSF" id="PIRSF002599">
    <property type="entry name" value="Cold_shock_A"/>
    <property type="match status" value="1"/>
</dbReference>
<dbReference type="PRINTS" id="PR00050">
    <property type="entry name" value="COLDSHOCK"/>
</dbReference>
<feature type="domain" description="CSD" evidence="4">
    <location>
        <begin position="1"/>
        <end position="65"/>
    </location>
</feature>
<reference evidence="5 6" key="1">
    <citation type="submission" date="2016-10" db="EMBL/GenBank/DDBJ databases">
        <authorList>
            <person name="de Groot N.N."/>
        </authorList>
    </citation>
    <scope>NUCLEOTIDE SEQUENCE [LARGE SCALE GENOMIC DNA]</scope>
    <source>
        <strain evidence="5 6">DSM 7343</strain>
    </source>
</reference>
<dbReference type="PANTHER" id="PTHR11544">
    <property type="entry name" value="COLD SHOCK DOMAIN CONTAINING PROTEINS"/>
    <property type="match status" value="1"/>
</dbReference>
<keyword evidence="6" id="KW-1185">Reference proteome</keyword>
<dbReference type="CDD" id="cd04458">
    <property type="entry name" value="CSP_CDS"/>
    <property type="match status" value="1"/>
</dbReference>
<dbReference type="Proteomes" id="UP000199409">
    <property type="component" value="Unassembled WGS sequence"/>
</dbReference>
<dbReference type="SMART" id="SM00357">
    <property type="entry name" value="CSP"/>
    <property type="match status" value="1"/>
</dbReference>
<organism evidence="5 6">
    <name type="scientific">Desulfuromusa kysingii</name>
    <dbReference type="NCBI Taxonomy" id="37625"/>
    <lineage>
        <taxon>Bacteria</taxon>
        <taxon>Pseudomonadati</taxon>
        <taxon>Thermodesulfobacteriota</taxon>
        <taxon>Desulfuromonadia</taxon>
        <taxon>Desulfuromonadales</taxon>
        <taxon>Geopsychrobacteraceae</taxon>
        <taxon>Desulfuromusa</taxon>
    </lineage>
</organism>